<organism evidence="1 2">
    <name type="scientific">Altererythrobacter rubellus</name>
    <dbReference type="NCBI Taxonomy" id="2173831"/>
    <lineage>
        <taxon>Bacteria</taxon>
        <taxon>Pseudomonadati</taxon>
        <taxon>Pseudomonadota</taxon>
        <taxon>Alphaproteobacteria</taxon>
        <taxon>Sphingomonadales</taxon>
        <taxon>Erythrobacteraceae</taxon>
        <taxon>Altererythrobacter</taxon>
    </lineage>
</organism>
<gene>
    <name evidence="1" type="ORF">QQX03_02090</name>
</gene>
<dbReference type="Gene3D" id="2.60.120.260">
    <property type="entry name" value="Galactose-binding domain-like"/>
    <property type="match status" value="1"/>
</dbReference>
<accession>A0A9Y2F5E9</accession>
<sequence length="306" mass="33429">MNESSAGDAQKAFAAMSLASKVSRRDTTAQVWLLERAAADNDFEAILRHYDAAMSVTPELGPVLQPVMVDALQYQDVRDAMVGYVNRQARWMPGFLNLASREAALEDVIDLTAPIAVALSAEEYEKSIARIIYRAAQDGDWEGAMDYAEAVWADFDAGAFSESAPNKTTLDKRLGLLAWELFEDNGIQASLDMNGGVQVTIRPLARGTVVRRHIPVKGGQTYTLTQRVNFDGASGARLAWRGDCVTTTASSRVWEQTLPSAARMTTYRSSLNIPEDCSILAISLEGNGADGQQNVYAKFDEISFES</sequence>
<dbReference type="Proteomes" id="UP001231445">
    <property type="component" value="Chromosome"/>
</dbReference>
<evidence type="ECO:0000313" key="1">
    <source>
        <dbReference type="EMBL" id="WIW95920.1"/>
    </source>
</evidence>
<reference evidence="1 2" key="1">
    <citation type="submission" date="2023-06" db="EMBL/GenBank/DDBJ databases">
        <title>Altererythrobacter rubellus NBRC 112769 genome.</title>
        <authorList>
            <person name="Zhang K."/>
        </authorList>
    </citation>
    <scope>NUCLEOTIDE SEQUENCE [LARGE SCALE GENOMIC DNA]</scope>
    <source>
        <strain evidence="1 2">NBRC 112769</strain>
    </source>
</reference>
<evidence type="ECO:0000313" key="2">
    <source>
        <dbReference type="Proteomes" id="UP001231445"/>
    </source>
</evidence>
<dbReference type="EMBL" id="CP127221">
    <property type="protein sequence ID" value="WIW95920.1"/>
    <property type="molecule type" value="Genomic_DNA"/>
</dbReference>
<keyword evidence="2" id="KW-1185">Reference proteome</keyword>
<proteinExistence type="predicted"/>
<name>A0A9Y2F5E9_9SPHN</name>
<protein>
    <submittedName>
        <fullName evidence="1">Uncharacterized protein</fullName>
    </submittedName>
</protein>
<dbReference type="AlphaFoldDB" id="A0A9Y2F5E9"/>
<dbReference type="RefSeq" id="WP_285976232.1">
    <property type="nucleotide sequence ID" value="NZ_CP127221.1"/>
</dbReference>
<dbReference type="KEGG" id="arue:QQX03_02090"/>